<dbReference type="AlphaFoldDB" id="A0A1M7Y977"/>
<dbReference type="EMBL" id="FRFD01000006">
    <property type="protein sequence ID" value="SHO49116.1"/>
    <property type="molecule type" value="Genomic_DNA"/>
</dbReference>
<dbReference type="PROSITE" id="PS50110">
    <property type="entry name" value="RESPONSE_REGULATORY"/>
    <property type="match status" value="1"/>
</dbReference>
<dbReference type="RefSeq" id="WP_073588843.1">
    <property type="nucleotide sequence ID" value="NZ_FRFD01000006.1"/>
</dbReference>
<keyword evidence="11" id="KW-1185">Reference proteome</keyword>
<feature type="domain" description="Response regulatory" evidence="8">
    <location>
        <begin position="3"/>
        <end position="120"/>
    </location>
</feature>
<dbReference type="SUPFAM" id="SSF52172">
    <property type="entry name" value="CheY-like"/>
    <property type="match status" value="1"/>
</dbReference>
<reference evidence="10 11" key="1">
    <citation type="submission" date="2016-12" db="EMBL/GenBank/DDBJ databases">
        <authorList>
            <person name="Song W.-J."/>
            <person name="Kurnit D.M."/>
        </authorList>
    </citation>
    <scope>NUCLEOTIDE SEQUENCE [LARGE SCALE GENOMIC DNA]</scope>
    <source>
        <strain evidence="10 11">DSM 12503</strain>
    </source>
</reference>
<evidence type="ECO:0000256" key="5">
    <source>
        <dbReference type="ARBA" id="ARBA00024867"/>
    </source>
</evidence>
<evidence type="ECO:0000256" key="4">
    <source>
        <dbReference type="ARBA" id="ARBA00023159"/>
    </source>
</evidence>
<evidence type="ECO:0000259" key="8">
    <source>
        <dbReference type="PROSITE" id="PS50110"/>
    </source>
</evidence>
<dbReference type="InterPro" id="IPR001789">
    <property type="entry name" value="Sig_transdc_resp-reg_receiver"/>
</dbReference>
<evidence type="ECO:0000259" key="9">
    <source>
        <dbReference type="PROSITE" id="PS50930"/>
    </source>
</evidence>
<evidence type="ECO:0000313" key="11">
    <source>
        <dbReference type="Proteomes" id="UP000184612"/>
    </source>
</evidence>
<evidence type="ECO:0000256" key="7">
    <source>
        <dbReference type="PROSITE-ProRule" id="PRU00169"/>
    </source>
</evidence>
<dbReference type="GO" id="GO:0000156">
    <property type="term" value="F:phosphorelay response regulator activity"/>
    <property type="evidence" value="ECO:0007669"/>
    <property type="project" value="InterPro"/>
</dbReference>
<dbReference type="InterPro" id="IPR007492">
    <property type="entry name" value="LytTR_DNA-bd_dom"/>
</dbReference>
<dbReference type="SMART" id="SM00448">
    <property type="entry name" value="REC"/>
    <property type="match status" value="1"/>
</dbReference>
<name>A0A1M7Y977_9FIRM</name>
<keyword evidence="2" id="KW-0963">Cytoplasm</keyword>
<keyword evidence="7" id="KW-0597">Phosphoprotein</keyword>
<dbReference type="Proteomes" id="UP000184612">
    <property type="component" value="Unassembled WGS sequence"/>
</dbReference>
<evidence type="ECO:0000256" key="3">
    <source>
        <dbReference type="ARBA" id="ARBA00023012"/>
    </source>
</evidence>
<dbReference type="Gene3D" id="3.40.50.2300">
    <property type="match status" value="1"/>
</dbReference>
<feature type="domain" description="HTH LytTR-type" evidence="9">
    <location>
        <begin position="131"/>
        <end position="230"/>
    </location>
</feature>
<organism evidence="10 11">
    <name type="scientific">Anaerocolumna xylanovorans DSM 12503</name>
    <dbReference type="NCBI Taxonomy" id="1121345"/>
    <lineage>
        <taxon>Bacteria</taxon>
        <taxon>Bacillati</taxon>
        <taxon>Bacillota</taxon>
        <taxon>Clostridia</taxon>
        <taxon>Lachnospirales</taxon>
        <taxon>Lachnospiraceae</taxon>
        <taxon>Anaerocolumna</taxon>
    </lineage>
</organism>
<proteinExistence type="predicted"/>
<comment type="function">
    <text evidence="6">Required for high-level post-exponential phase expression of a series of secreted proteins.</text>
</comment>
<dbReference type="Gene3D" id="2.40.50.1020">
    <property type="entry name" value="LytTr DNA-binding domain"/>
    <property type="match status" value="1"/>
</dbReference>
<dbReference type="PANTHER" id="PTHR37299">
    <property type="entry name" value="TRANSCRIPTIONAL REGULATOR-RELATED"/>
    <property type="match status" value="1"/>
</dbReference>
<dbReference type="Pfam" id="PF04397">
    <property type="entry name" value="LytTR"/>
    <property type="match status" value="1"/>
</dbReference>
<dbReference type="PROSITE" id="PS50930">
    <property type="entry name" value="HTH_LYTTR"/>
    <property type="match status" value="1"/>
</dbReference>
<accession>A0A1M7Y977</accession>
<protein>
    <recommendedName>
        <fullName evidence="1">Stage 0 sporulation protein A homolog</fullName>
    </recommendedName>
</protein>
<evidence type="ECO:0000256" key="2">
    <source>
        <dbReference type="ARBA" id="ARBA00022490"/>
    </source>
</evidence>
<dbReference type="STRING" id="1121345.SAMN02745217_02133"/>
<evidence type="ECO:0000256" key="6">
    <source>
        <dbReference type="ARBA" id="ARBA00037164"/>
    </source>
</evidence>
<dbReference type="OrthoDB" id="9802383at2"/>
<dbReference type="InterPro" id="IPR011006">
    <property type="entry name" value="CheY-like_superfamily"/>
</dbReference>
<feature type="modified residue" description="4-aspartylphosphate" evidence="7">
    <location>
        <position position="57"/>
    </location>
</feature>
<dbReference type="Pfam" id="PF00072">
    <property type="entry name" value="Response_reg"/>
    <property type="match status" value="1"/>
</dbReference>
<evidence type="ECO:0000256" key="1">
    <source>
        <dbReference type="ARBA" id="ARBA00018672"/>
    </source>
</evidence>
<sequence length="240" mass="28419">MIKIALCDDEKYFLDKLEKMLKDYSKRNNIDFVIRKFNSSIQLMESLKLDFQIYFLDIQMPNMNGIELAKILRKHDADTYMVFITSYRQYMPIGYEVNAANYLEKPVDQKSVDRELDRAIKRLKSYQQLYLTVKNLDGFYKVYLHNLRFIETRDRKSLLHTEAGDIISYKKLLELEQELAEHSFFRCHNSYIVNIAYVEKIVGLDIYLTTGEKIYTSKAKKKELLQRLAEEMGCVGNVIL</sequence>
<evidence type="ECO:0000313" key="10">
    <source>
        <dbReference type="EMBL" id="SHO49116.1"/>
    </source>
</evidence>
<dbReference type="SMART" id="SM00850">
    <property type="entry name" value="LytTR"/>
    <property type="match status" value="1"/>
</dbReference>
<dbReference type="InterPro" id="IPR046947">
    <property type="entry name" value="LytR-like"/>
</dbReference>
<keyword evidence="3" id="KW-0902">Two-component regulatory system</keyword>
<comment type="function">
    <text evidence="5">May play the central regulatory role in sporulation. It may be an element of the effector pathway responsible for the activation of sporulation genes in response to nutritional stress. Spo0A may act in concert with spo0H (a sigma factor) to control the expression of some genes that are critical to the sporulation process.</text>
</comment>
<keyword evidence="4" id="KW-0010">Activator</keyword>
<dbReference type="PANTHER" id="PTHR37299:SF3">
    <property type="entry name" value="STAGE 0 SPORULATION PROTEIN A HOMOLOG"/>
    <property type="match status" value="1"/>
</dbReference>
<gene>
    <name evidence="10" type="ORF">SAMN02745217_02133</name>
</gene>
<dbReference type="GO" id="GO:0003677">
    <property type="term" value="F:DNA binding"/>
    <property type="evidence" value="ECO:0007669"/>
    <property type="project" value="InterPro"/>
</dbReference>